<evidence type="ECO:0000256" key="2">
    <source>
        <dbReference type="ARBA" id="ARBA00022803"/>
    </source>
</evidence>
<dbReference type="InterPro" id="IPR019734">
    <property type="entry name" value="TPR_rpt"/>
</dbReference>
<dbReference type="InterPro" id="IPR011990">
    <property type="entry name" value="TPR-like_helical_dom_sf"/>
</dbReference>
<evidence type="ECO:0000313" key="4">
    <source>
        <dbReference type="EMBL" id="KAL3881554.1"/>
    </source>
</evidence>
<dbReference type="PANTHER" id="PTHR45641:SF19">
    <property type="entry name" value="NEPHROCYSTIN-3"/>
    <property type="match status" value="1"/>
</dbReference>
<dbReference type="PROSITE" id="PS50005">
    <property type="entry name" value="TPR"/>
    <property type="match status" value="1"/>
</dbReference>
<dbReference type="InterPro" id="IPR027417">
    <property type="entry name" value="P-loop_NTPase"/>
</dbReference>
<dbReference type="PANTHER" id="PTHR45641">
    <property type="entry name" value="TETRATRICOPEPTIDE REPEAT PROTEIN (AFU_ORTHOLOGUE AFUA_6G03870)"/>
    <property type="match status" value="1"/>
</dbReference>
<dbReference type="InterPro" id="IPR042197">
    <property type="entry name" value="Apaf_helical"/>
</dbReference>
<keyword evidence="2 3" id="KW-0802">TPR repeat</keyword>
<sequence length="842" mass="96389">MISMETADDYQEFPFVGRADALAELDRAWKENQHRIFGVYGLRSLGKSRTVREFLKRQDEAIKLSLDQGNTESDLKVIPLDMTFIGNKVTLFSQLCAGLGILHRNLFDLKTIFDTLVNEICNNFNFLYVFIFESAEKTFEVSLKNSETGEEIWNLKDDLQTLCVDLVSACRNVRIFLTSTTHILFAQINKAVYKCELKPMSKEDSVELLATVAPDMHSHECTDKIVDLCCGLPLALIIVGSNLTVDGIQDPWKYVESLTVCRLKALSNTSHKEGDSLEYLYRQFLLKLTDVFQQRLAVLGFIPGSFNDKQAAEILDDKASVAEMKSMVLLPLKRKSMLLYDQDTRRLNIHGILRDCLDVYTVIEELPRVRKSYCRIFKEEMEKISRKIDSREYKEALAAFSFEYPNLQKLLRLLSVLEHNRDETYPFLIQISARCSSLIEKFLSAESETFYQCALRLAAEYGQVQDGAIVRIAYGSMLTMSKGDFSSGETHYQEALKVLKTQKSTDLGNLYYSLAYNLYYQWRGEEAYRNLQKSLEILEEMGQINTDMGVQVFNLLGRVLTLNGKYVEGEIVLFDALKRGEEKLGKDHPLNGSTMNNLGVFYEQLGDGKNALLWHERALEAKRKINAPPKSLYASLTNTALQYSEIGEHSKAEQLLKEAKDILYQGIPNNAAIGAMYDNFGQVYFNQKKYDKALVCIKTALDIRAQVALLNGLQLSHAESLAFMSKIYVTIGDYESAIQPAKTVLAWKEKMYRRLPQVRYIYQSLKCLLTAYSELGRKDEVQELYKDMEVELIRLISVFQEQHNLTRVEQFRQKLAEHRSSSYVQAILKMGQLDLERNNAEK</sequence>
<dbReference type="AlphaFoldDB" id="A0ABD3X5N9"/>
<evidence type="ECO:0000313" key="5">
    <source>
        <dbReference type="Proteomes" id="UP001634394"/>
    </source>
</evidence>
<proteinExistence type="predicted"/>
<dbReference type="EMBL" id="JBJQND010000003">
    <property type="protein sequence ID" value="KAL3881554.1"/>
    <property type="molecule type" value="Genomic_DNA"/>
</dbReference>
<dbReference type="PRINTS" id="PR00364">
    <property type="entry name" value="DISEASERSIST"/>
</dbReference>
<dbReference type="Pfam" id="PF13424">
    <property type="entry name" value="TPR_12"/>
    <property type="match status" value="1"/>
</dbReference>
<name>A0ABD3X5N9_SINWO</name>
<comment type="caution">
    <text evidence="4">The sequence shown here is derived from an EMBL/GenBank/DDBJ whole genome shotgun (WGS) entry which is preliminary data.</text>
</comment>
<dbReference type="Gene3D" id="3.40.50.300">
    <property type="entry name" value="P-loop containing nucleotide triphosphate hydrolases"/>
    <property type="match status" value="1"/>
</dbReference>
<protein>
    <submittedName>
        <fullName evidence="4">Uncharacterized protein</fullName>
    </submittedName>
</protein>
<dbReference type="Pfam" id="PF13181">
    <property type="entry name" value="TPR_8"/>
    <property type="match status" value="1"/>
</dbReference>
<dbReference type="SUPFAM" id="SSF81901">
    <property type="entry name" value="HCP-like"/>
    <property type="match status" value="1"/>
</dbReference>
<feature type="repeat" description="TPR" evidence="3">
    <location>
        <begin position="674"/>
        <end position="707"/>
    </location>
</feature>
<organism evidence="4 5">
    <name type="scientific">Sinanodonta woodiana</name>
    <name type="common">Chinese pond mussel</name>
    <name type="synonym">Anodonta woodiana</name>
    <dbReference type="NCBI Taxonomy" id="1069815"/>
    <lineage>
        <taxon>Eukaryota</taxon>
        <taxon>Metazoa</taxon>
        <taxon>Spiralia</taxon>
        <taxon>Lophotrochozoa</taxon>
        <taxon>Mollusca</taxon>
        <taxon>Bivalvia</taxon>
        <taxon>Autobranchia</taxon>
        <taxon>Heteroconchia</taxon>
        <taxon>Palaeoheterodonta</taxon>
        <taxon>Unionida</taxon>
        <taxon>Unionoidea</taxon>
        <taxon>Unionidae</taxon>
        <taxon>Unioninae</taxon>
        <taxon>Sinanodonta</taxon>
    </lineage>
</organism>
<keyword evidence="5" id="KW-1185">Reference proteome</keyword>
<dbReference type="Gene3D" id="1.10.8.430">
    <property type="entry name" value="Helical domain of apoptotic protease-activating factors"/>
    <property type="match status" value="1"/>
</dbReference>
<gene>
    <name evidence="4" type="ORF">ACJMK2_027980</name>
</gene>
<dbReference type="Gene3D" id="1.25.40.10">
    <property type="entry name" value="Tetratricopeptide repeat domain"/>
    <property type="match status" value="2"/>
</dbReference>
<dbReference type="SMART" id="SM00028">
    <property type="entry name" value="TPR"/>
    <property type="match status" value="5"/>
</dbReference>
<evidence type="ECO:0000256" key="3">
    <source>
        <dbReference type="PROSITE-ProRule" id="PRU00339"/>
    </source>
</evidence>
<accession>A0ABD3X5N9</accession>
<keyword evidence="1" id="KW-0677">Repeat</keyword>
<evidence type="ECO:0000256" key="1">
    <source>
        <dbReference type="ARBA" id="ARBA00022737"/>
    </source>
</evidence>
<dbReference type="Proteomes" id="UP001634394">
    <property type="component" value="Unassembled WGS sequence"/>
</dbReference>
<reference evidence="4 5" key="1">
    <citation type="submission" date="2024-11" db="EMBL/GenBank/DDBJ databases">
        <title>Chromosome-level genome assembly of the freshwater bivalve Anodonta woodiana.</title>
        <authorList>
            <person name="Chen X."/>
        </authorList>
    </citation>
    <scope>NUCLEOTIDE SEQUENCE [LARGE SCALE GENOMIC DNA]</scope>
    <source>
        <strain evidence="4">MN2024</strain>
        <tissue evidence="4">Gills</tissue>
    </source>
</reference>
<dbReference type="SUPFAM" id="SSF52540">
    <property type="entry name" value="P-loop containing nucleoside triphosphate hydrolases"/>
    <property type="match status" value="1"/>
</dbReference>